<feature type="compositionally biased region" description="Polar residues" evidence="1">
    <location>
        <begin position="76"/>
        <end position="85"/>
    </location>
</feature>
<sequence>MKYVSYLFICLLMLITACQNQTPEAQKQSTSTTQQAQQNQKKPTQQPDEQKPDDPQSKTTPKQPSTDQDKPKPTPNKEQPPTEQASVVGLIDNIKKMKQGKTLLQIRKDQEIIGKITIIDQKTNIRYAHRKTLVPVTVDDLRKNQAVSIWCNGPFLKIFPTQCEAKEVVIED</sequence>
<evidence type="ECO:0000313" key="4">
    <source>
        <dbReference type="Proteomes" id="UP000184476"/>
    </source>
</evidence>
<keyword evidence="4" id="KW-1185">Reference proteome</keyword>
<dbReference type="EMBL" id="FQVL01000002">
    <property type="protein sequence ID" value="SHE67859.1"/>
    <property type="molecule type" value="Genomic_DNA"/>
</dbReference>
<proteinExistence type="predicted"/>
<dbReference type="AlphaFoldDB" id="A0A1M4VFV3"/>
<evidence type="ECO:0000256" key="2">
    <source>
        <dbReference type="SAM" id="SignalP"/>
    </source>
</evidence>
<dbReference type="Proteomes" id="UP000184476">
    <property type="component" value="Unassembled WGS sequence"/>
</dbReference>
<keyword evidence="2" id="KW-0732">Signal</keyword>
<organism evidence="3 4">
    <name type="scientific">Seinonella peptonophila</name>
    <dbReference type="NCBI Taxonomy" id="112248"/>
    <lineage>
        <taxon>Bacteria</taxon>
        <taxon>Bacillati</taxon>
        <taxon>Bacillota</taxon>
        <taxon>Bacilli</taxon>
        <taxon>Bacillales</taxon>
        <taxon>Thermoactinomycetaceae</taxon>
        <taxon>Seinonella</taxon>
    </lineage>
</organism>
<dbReference type="RefSeq" id="WP_073153881.1">
    <property type="nucleotide sequence ID" value="NZ_FQVL01000002.1"/>
</dbReference>
<gene>
    <name evidence="3" type="ORF">SAMN05444392_102344</name>
</gene>
<accession>A0A1M4VFV3</accession>
<reference evidence="3 4" key="1">
    <citation type="submission" date="2016-11" db="EMBL/GenBank/DDBJ databases">
        <authorList>
            <person name="Jaros S."/>
            <person name="Januszkiewicz K."/>
            <person name="Wedrychowicz H."/>
        </authorList>
    </citation>
    <scope>NUCLEOTIDE SEQUENCE [LARGE SCALE GENOMIC DNA]</scope>
    <source>
        <strain evidence="3 4">DSM 44666</strain>
    </source>
</reference>
<evidence type="ECO:0000256" key="1">
    <source>
        <dbReference type="SAM" id="MobiDB-lite"/>
    </source>
</evidence>
<feature type="region of interest" description="Disordered" evidence="1">
    <location>
        <begin position="25"/>
        <end position="86"/>
    </location>
</feature>
<dbReference type="PROSITE" id="PS51257">
    <property type="entry name" value="PROKAR_LIPOPROTEIN"/>
    <property type="match status" value="1"/>
</dbReference>
<feature type="compositionally biased region" description="Low complexity" evidence="1">
    <location>
        <begin position="25"/>
        <end position="47"/>
    </location>
</feature>
<name>A0A1M4VFV3_9BACL</name>
<protein>
    <submittedName>
        <fullName evidence="3">Uncharacterized protein</fullName>
    </submittedName>
</protein>
<evidence type="ECO:0000313" key="3">
    <source>
        <dbReference type="EMBL" id="SHE67859.1"/>
    </source>
</evidence>
<dbReference type="STRING" id="112248.SAMN05444392_102344"/>
<feature type="chain" id="PRO_5038491330" evidence="2">
    <location>
        <begin position="21"/>
        <end position="172"/>
    </location>
</feature>
<feature type="signal peptide" evidence="2">
    <location>
        <begin position="1"/>
        <end position="20"/>
    </location>
</feature>